<dbReference type="InterPro" id="IPR004398">
    <property type="entry name" value="RNA_MeTrfase_RsmD"/>
</dbReference>
<accession>A0A1E7Z8U0</accession>
<dbReference type="Proteomes" id="UP000175691">
    <property type="component" value="Unassembled WGS sequence"/>
</dbReference>
<comment type="similarity">
    <text evidence="2 9">Belongs to the methyltransferase superfamily. RsmD family.</text>
</comment>
<protein>
    <recommendedName>
        <fullName evidence="4 9">Ribosomal RNA small subunit methyltransferase D</fullName>
        <ecNumber evidence="3 9">2.1.1.171</ecNumber>
    </recommendedName>
</protein>
<dbReference type="PROSITE" id="PS00092">
    <property type="entry name" value="N6_MTASE"/>
    <property type="match status" value="1"/>
</dbReference>
<dbReference type="AlphaFoldDB" id="A0A1E7Z8U0"/>
<dbReference type="EC" id="2.1.1.171" evidence="3 9"/>
<dbReference type="EMBL" id="MDHN01000032">
    <property type="protein sequence ID" value="OFC69963.1"/>
    <property type="molecule type" value="Genomic_DNA"/>
</dbReference>
<dbReference type="OrthoDB" id="9803017at2"/>
<evidence type="ECO:0000256" key="8">
    <source>
        <dbReference type="ARBA" id="ARBA00048326"/>
    </source>
</evidence>
<dbReference type="GO" id="GO:0003676">
    <property type="term" value="F:nucleic acid binding"/>
    <property type="evidence" value="ECO:0007669"/>
    <property type="project" value="InterPro"/>
</dbReference>
<keyword evidence="7 9" id="KW-0949">S-adenosyl-L-methionine</keyword>
<dbReference type="PIRSF" id="PIRSF004553">
    <property type="entry name" value="CHP00095"/>
    <property type="match status" value="1"/>
</dbReference>
<evidence type="ECO:0000256" key="4">
    <source>
        <dbReference type="ARBA" id="ARBA00013682"/>
    </source>
</evidence>
<dbReference type="PANTHER" id="PTHR43542">
    <property type="entry name" value="METHYLTRANSFERASE"/>
    <property type="match status" value="1"/>
</dbReference>
<keyword evidence="9" id="KW-0698">rRNA processing</keyword>
<comment type="caution">
    <text evidence="10">The sequence shown here is derived from an EMBL/GenBank/DDBJ whole genome shotgun (WGS) entry which is preliminary data.</text>
</comment>
<dbReference type="GO" id="GO:0052913">
    <property type="term" value="F:16S rRNA (guanine(966)-N(2))-methyltransferase activity"/>
    <property type="evidence" value="ECO:0007669"/>
    <property type="project" value="UniProtKB-EC"/>
</dbReference>
<sequence>MKRVSRKPQTQKTKSGNVRIISGQYRGRKLPVADVDGLRPTTDRNKETLFNWLMHDLPDAHCLDAFAGSGGLGFEALSRYAGYCTFIEKDRNVATQLKTNLSTLSASGEVINGDAVQVLTTTDKQFDIIFIDPPFNKGLVEPVLKTILDRNLLKPDGVIYVEQEISAPSPLISERLQIVKEKKLAQVMYCLLSLED</sequence>
<comment type="catalytic activity">
    <reaction evidence="8 9">
        <text>guanosine(966) in 16S rRNA + S-adenosyl-L-methionine = N(2)-methylguanosine(966) in 16S rRNA + S-adenosyl-L-homocysteine + H(+)</text>
        <dbReference type="Rhea" id="RHEA:23548"/>
        <dbReference type="Rhea" id="RHEA-COMP:10211"/>
        <dbReference type="Rhea" id="RHEA-COMP:10212"/>
        <dbReference type="ChEBI" id="CHEBI:15378"/>
        <dbReference type="ChEBI" id="CHEBI:57856"/>
        <dbReference type="ChEBI" id="CHEBI:59789"/>
        <dbReference type="ChEBI" id="CHEBI:74269"/>
        <dbReference type="ChEBI" id="CHEBI:74481"/>
        <dbReference type="EC" id="2.1.1.171"/>
    </reaction>
</comment>
<proteinExistence type="inferred from homology"/>
<dbReference type="InterPro" id="IPR002052">
    <property type="entry name" value="DNA_methylase_N6_adenine_CS"/>
</dbReference>
<reference evidence="10 11" key="1">
    <citation type="submission" date="2016-08" db="EMBL/GenBank/DDBJ databases">
        <authorList>
            <person name="Seilhamer J.J."/>
        </authorList>
    </citation>
    <scope>NUCLEOTIDE SEQUENCE [LARGE SCALE GENOMIC DNA]</scope>
    <source>
        <strain evidence="10 11">KCTC 42603</strain>
    </source>
</reference>
<dbReference type="CDD" id="cd02440">
    <property type="entry name" value="AdoMet_MTases"/>
    <property type="match status" value="1"/>
</dbReference>
<dbReference type="PANTHER" id="PTHR43542:SF1">
    <property type="entry name" value="METHYLTRANSFERASE"/>
    <property type="match status" value="1"/>
</dbReference>
<evidence type="ECO:0000256" key="6">
    <source>
        <dbReference type="ARBA" id="ARBA00022679"/>
    </source>
</evidence>
<evidence type="ECO:0000256" key="9">
    <source>
        <dbReference type="PIRNR" id="PIRNR004553"/>
    </source>
</evidence>
<gene>
    <name evidence="10" type="ORF">BFC18_15390</name>
</gene>
<evidence type="ECO:0000256" key="2">
    <source>
        <dbReference type="ARBA" id="ARBA00005269"/>
    </source>
</evidence>
<evidence type="ECO:0000313" key="11">
    <source>
        <dbReference type="Proteomes" id="UP000175691"/>
    </source>
</evidence>
<organism evidence="10 11">
    <name type="scientific">Alteromonas confluentis</name>
    <dbReference type="NCBI Taxonomy" id="1656094"/>
    <lineage>
        <taxon>Bacteria</taxon>
        <taxon>Pseudomonadati</taxon>
        <taxon>Pseudomonadota</taxon>
        <taxon>Gammaproteobacteria</taxon>
        <taxon>Alteromonadales</taxon>
        <taxon>Alteromonadaceae</taxon>
        <taxon>Alteromonas/Salinimonas group</taxon>
        <taxon>Alteromonas</taxon>
    </lineage>
</organism>
<keyword evidence="11" id="KW-1185">Reference proteome</keyword>
<evidence type="ECO:0000256" key="1">
    <source>
        <dbReference type="ARBA" id="ARBA00002649"/>
    </source>
</evidence>
<dbReference type="Pfam" id="PF03602">
    <property type="entry name" value="Cons_hypoth95"/>
    <property type="match status" value="1"/>
</dbReference>
<dbReference type="SUPFAM" id="SSF53335">
    <property type="entry name" value="S-adenosyl-L-methionine-dependent methyltransferases"/>
    <property type="match status" value="1"/>
</dbReference>
<evidence type="ECO:0000256" key="7">
    <source>
        <dbReference type="ARBA" id="ARBA00022691"/>
    </source>
</evidence>
<comment type="function">
    <text evidence="1 9">Specifically methylates the guanine in position 966 of 16S rRNA in the assembled 30S particle.</text>
</comment>
<name>A0A1E7Z8U0_9ALTE</name>
<dbReference type="NCBIfam" id="TIGR00095">
    <property type="entry name" value="16S rRNA (guanine(966)-N(2))-methyltransferase RsmD"/>
    <property type="match status" value="1"/>
</dbReference>
<keyword evidence="6 9" id="KW-0808">Transferase</keyword>
<evidence type="ECO:0000256" key="5">
    <source>
        <dbReference type="ARBA" id="ARBA00022603"/>
    </source>
</evidence>
<keyword evidence="5 9" id="KW-0489">Methyltransferase</keyword>
<dbReference type="InterPro" id="IPR029063">
    <property type="entry name" value="SAM-dependent_MTases_sf"/>
</dbReference>
<dbReference type="Gene3D" id="3.40.50.150">
    <property type="entry name" value="Vaccinia Virus protein VP39"/>
    <property type="match status" value="1"/>
</dbReference>
<evidence type="ECO:0000313" key="10">
    <source>
        <dbReference type="EMBL" id="OFC69963.1"/>
    </source>
</evidence>
<dbReference type="RefSeq" id="WP_070126211.1">
    <property type="nucleotide sequence ID" value="NZ_MDHN01000032.1"/>
</dbReference>
<dbReference type="STRING" id="1656094.BFC18_15390"/>
<evidence type="ECO:0000256" key="3">
    <source>
        <dbReference type="ARBA" id="ARBA00012141"/>
    </source>
</evidence>